<dbReference type="AlphaFoldDB" id="Q2W3W8"/>
<evidence type="ECO:0000313" key="3">
    <source>
        <dbReference type="Proteomes" id="UP000007058"/>
    </source>
</evidence>
<evidence type="ECO:0000313" key="2">
    <source>
        <dbReference type="EMBL" id="BAE51457.1"/>
    </source>
</evidence>
<protein>
    <recommendedName>
        <fullName evidence="1">Methyltransferase type 11 domain-containing protein</fullName>
    </recommendedName>
</protein>
<organism evidence="2 3">
    <name type="scientific">Paramagnetospirillum magneticum (strain ATCC 700264 / AMB-1)</name>
    <name type="common">Magnetospirillum magneticum</name>
    <dbReference type="NCBI Taxonomy" id="342108"/>
    <lineage>
        <taxon>Bacteria</taxon>
        <taxon>Pseudomonadati</taxon>
        <taxon>Pseudomonadota</taxon>
        <taxon>Alphaproteobacteria</taxon>
        <taxon>Rhodospirillales</taxon>
        <taxon>Magnetospirillaceae</taxon>
        <taxon>Paramagnetospirillum</taxon>
    </lineage>
</organism>
<dbReference type="CDD" id="cd02440">
    <property type="entry name" value="AdoMet_MTases"/>
    <property type="match status" value="1"/>
</dbReference>
<dbReference type="InterPro" id="IPR029063">
    <property type="entry name" value="SAM-dependent_MTases_sf"/>
</dbReference>
<proteinExistence type="predicted"/>
<dbReference type="KEGG" id="mag:amb2653"/>
<accession>Q2W3W8</accession>
<feature type="domain" description="Methyltransferase type 11" evidence="1">
    <location>
        <begin position="78"/>
        <end position="129"/>
    </location>
</feature>
<gene>
    <name evidence="2" type="ordered locus">amb2653</name>
</gene>
<dbReference type="Proteomes" id="UP000007058">
    <property type="component" value="Chromosome"/>
</dbReference>
<keyword evidence="3" id="KW-1185">Reference proteome</keyword>
<name>Q2W3W8_PARM1</name>
<dbReference type="InterPro" id="IPR013216">
    <property type="entry name" value="Methyltransf_11"/>
</dbReference>
<dbReference type="HOGENOM" id="CLU_089133_0_0_5"/>
<evidence type="ECO:0000259" key="1">
    <source>
        <dbReference type="Pfam" id="PF08241"/>
    </source>
</evidence>
<dbReference type="GO" id="GO:0008757">
    <property type="term" value="F:S-adenosylmethionine-dependent methyltransferase activity"/>
    <property type="evidence" value="ECO:0007669"/>
    <property type="project" value="InterPro"/>
</dbReference>
<dbReference type="SUPFAM" id="SSF53335">
    <property type="entry name" value="S-adenosyl-L-methionine-dependent methyltransferases"/>
    <property type="match status" value="1"/>
</dbReference>
<dbReference type="Pfam" id="PF08241">
    <property type="entry name" value="Methyltransf_11"/>
    <property type="match status" value="1"/>
</dbReference>
<dbReference type="EMBL" id="AP007255">
    <property type="protein sequence ID" value="BAE51457.1"/>
    <property type="molecule type" value="Genomic_DNA"/>
</dbReference>
<reference evidence="2 3" key="1">
    <citation type="journal article" date="2005" name="DNA Res.">
        <title>Complete genome sequence of the facultative anaerobic magnetotactic bacterium Magnetospirillum sp. strain AMB-1.</title>
        <authorList>
            <person name="Matsunaga T."/>
            <person name="Okamura Y."/>
            <person name="Fukuda Y."/>
            <person name="Wahyudi A.T."/>
            <person name="Murase Y."/>
            <person name="Takeyama H."/>
        </authorList>
    </citation>
    <scope>NUCLEOTIDE SEQUENCE [LARGE SCALE GENOMIC DNA]</scope>
    <source>
        <strain evidence="3">ATCC 700264 / AMB-1</strain>
    </source>
</reference>
<dbReference type="Gene3D" id="3.40.50.150">
    <property type="entry name" value="Vaccinia Virus protein VP39"/>
    <property type="match status" value="1"/>
</dbReference>
<sequence length="221" mass="23825">MEAFYAEMWGDGMAGLTLPAPACMIRPQTAIETQADMTQEMAIPMPPEEGMKLNIGGIVRSPGWTILNVVPGPHVDILGTCTDLSMIASASCSVVYASHVMEHLGYNGELQKALAECHRVLKPGGHLLVSVPDLDVLCRLFIDPDSGPQDRFMIMRMMFGGRTDAHDVHVTGLSIDILGSFVKEAGFANGFRVADFGLFLDTSTQVHKGRPISLNLVAIKG</sequence>
<dbReference type="STRING" id="342108.amb2653"/>